<feature type="chain" id="PRO_5010227927" evidence="2">
    <location>
        <begin position="34"/>
        <end position="315"/>
    </location>
</feature>
<dbReference type="GeneID" id="99647475"/>
<dbReference type="eggNOG" id="COG2267">
    <property type="taxonomic scope" value="Bacteria"/>
</dbReference>
<keyword evidence="5" id="KW-1185">Reference proteome</keyword>
<feature type="signal peptide" evidence="2">
    <location>
        <begin position="1"/>
        <end position="33"/>
    </location>
</feature>
<keyword evidence="2" id="KW-0732">Signal</keyword>
<proteinExistence type="predicted"/>
<name>A0A1I5PR58_9ACTN</name>
<gene>
    <name evidence="4" type="ORF">SAMN04489713_113222</name>
</gene>
<dbReference type="RefSeq" id="WP_177287839.1">
    <property type="nucleotide sequence ID" value="NZ_CP083237.1"/>
</dbReference>
<dbReference type="GO" id="GO:0016020">
    <property type="term" value="C:membrane"/>
    <property type="evidence" value="ECO:0007669"/>
    <property type="project" value="TreeGrafter"/>
</dbReference>
<evidence type="ECO:0000259" key="3">
    <source>
        <dbReference type="Pfam" id="PF00561"/>
    </source>
</evidence>
<evidence type="ECO:0000313" key="4">
    <source>
        <dbReference type="EMBL" id="SFP36479.1"/>
    </source>
</evidence>
<organism evidence="4 5">
    <name type="scientific">Actinomadura madurae</name>
    <dbReference type="NCBI Taxonomy" id="1993"/>
    <lineage>
        <taxon>Bacteria</taxon>
        <taxon>Bacillati</taxon>
        <taxon>Actinomycetota</taxon>
        <taxon>Actinomycetes</taxon>
        <taxon>Streptosporangiales</taxon>
        <taxon>Thermomonosporaceae</taxon>
        <taxon>Actinomadura</taxon>
    </lineage>
</organism>
<dbReference type="GO" id="GO:0016787">
    <property type="term" value="F:hydrolase activity"/>
    <property type="evidence" value="ECO:0007669"/>
    <property type="project" value="UniProtKB-KW"/>
</dbReference>
<sequence>MNQSTSIGRRRVLLGGAGLAAASALMTPKPAAAAPRDDDLRPVPIPPQVPVTEGRVSFGAGELWFWDTGGSGEPVVLLHAYTGSGRSWRYQQPVLARAGYRVIGYSRRGHRNSDPGPAEDTGTYADDLHALVEHLGLRTMHLVGTAAGSIAAADYLLSHPERVASAALTCSLVAIGDPDYAADSAALRPPQWNELPKDFQELGGSYRATNPDGVAIWLDEAALAPPAAARQRTKATVTSAAIASSGVPVLLATGDADLYTPPAMLRRLGEGLPRAEQVVFPESGHNAYWERPLLFNRIILAFLRRNRIRHRGPRR</sequence>
<dbReference type="PANTHER" id="PTHR43798">
    <property type="entry name" value="MONOACYLGLYCEROL LIPASE"/>
    <property type="match status" value="1"/>
</dbReference>
<dbReference type="InterPro" id="IPR050266">
    <property type="entry name" value="AB_hydrolase_sf"/>
</dbReference>
<dbReference type="PROSITE" id="PS51318">
    <property type="entry name" value="TAT"/>
    <property type="match status" value="1"/>
</dbReference>
<dbReference type="InParanoid" id="A0A1I5PR58"/>
<dbReference type="Pfam" id="PF00561">
    <property type="entry name" value="Abhydrolase_1"/>
    <property type="match status" value="2"/>
</dbReference>
<dbReference type="InterPro" id="IPR006311">
    <property type="entry name" value="TAT_signal"/>
</dbReference>
<dbReference type="InterPro" id="IPR000073">
    <property type="entry name" value="AB_hydrolase_1"/>
</dbReference>
<reference evidence="4 5" key="1">
    <citation type="submission" date="2016-10" db="EMBL/GenBank/DDBJ databases">
        <authorList>
            <person name="de Groot N.N."/>
        </authorList>
    </citation>
    <scope>NUCLEOTIDE SEQUENCE [LARGE SCALE GENOMIC DNA]</scope>
    <source>
        <strain evidence="4 5">DSM 43067</strain>
    </source>
</reference>
<evidence type="ECO:0000256" key="2">
    <source>
        <dbReference type="SAM" id="SignalP"/>
    </source>
</evidence>
<evidence type="ECO:0000313" key="5">
    <source>
        <dbReference type="Proteomes" id="UP000183413"/>
    </source>
</evidence>
<dbReference type="AlphaFoldDB" id="A0A1I5PR58"/>
<keyword evidence="1" id="KW-0378">Hydrolase</keyword>
<dbReference type="STRING" id="1993.SAMN04489713_113222"/>
<feature type="domain" description="AB hydrolase-1" evidence="3">
    <location>
        <begin position="74"/>
        <end position="201"/>
    </location>
</feature>
<dbReference type="SUPFAM" id="SSF53474">
    <property type="entry name" value="alpha/beta-Hydrolases"/>
    <property type="match status" value="1"/>
</dbReference>
<dbReference type="Proteomes" id="UP000183413">
    <property type="component" value="Unassembled WGS sequence"/>
</dbReference>
<accession>A0A1I5PR58</accession>
<dbReference type="Gene3D" id="3.40.50.1820">
    <property type="entry name" value="alpha/beta hydrolase"/>
    <property type="match status" value="1"/>
</dbReference>
<dbReference type="InterPro" id="IPR029058">
    <property type="entry name" value="AB_hydrolase_fold"/>
</dbReference>
<evidence type="ECO:0000256" key="1">
    <source>
        <dbReference type="ARBA" id="ARBA00022801"/>
    </source>
</evidence>
<dbReference type="PANTHER" id="PTHR43798:SF31">
    <property type="entry name" value="AB HYDROLASE SUPERFAMILY PROTEIN YCLE"/>
    <property type="match status" value="1"/>
</dbReference>
<dbReference type="EMBL" id="FOVH01000013">
    <property type="protein sequence ID" value="SFP36479.1"/>
    <property type="molecule type" value="Genomic_DNA"/>
</dbReference>
<feature type="domain" description="AB hydrolase-1" evidence="3">
    <location>
        <begin position="233"/>
        <end position="292"/>
    </location>
</feature>
<protein>
    <submittedName>
        <fullName evidence="4">Pimeloyl-ACP methyl ester carboxylesterase</fullName>
    </submittedName>
</protein>